<reference evidence="2" key="3">
    <citation type="submission" date="2015-04" db="UniProtKB">
        <authorList>
            <consortium name="EnsemblPlants"/>
        </authorList>
    </citation>
    <scope>IDENTIFICATION</scope>
</reference>
<feature type="compositionally biased region" description="Basic residues" evidence="1">
    <location>
        <begin position="1"/>
        <end position="14"/>
    </location>
</feature>
<proteinExistence type="predicted"/>
<keyword evidence="3" id="KW-1185">Reference proteome</keyword>
<dbReference type="AlphaFoldDB" id="A0A0D9WEK6"/>
<organism evidence="2 3">
    <name type="scientific">Leersia perrieri</name>
    <dbReference type="NCBI Taxonomy" id="77586"/>
    <lineage>
        <taxon>Eukaryota</taxon>
        <taxon>Viridiplantae</taxon>
        <taxon>Streptophyta</taxon>
        <taxon>Embryophyta</taxon>
        <taxon>Tracheophyta</taxon>
        <taxon>Spermatophyta</taxon>
        <taxon>Magnoliopsida</taxon>
        <taxon>Liliopsida</taxon>
        <taxon>Poales</taxon>
        <taxon>Poaceae</taxon>
        <taxon>BOP clade</taxon>
        <taxon>Oryzoideae</taxon>
        <taxon>Oryzeae</taxon>
        <taxon>Oryzinae</taxon>
        <taxon>Leersia</taxon>
    </lineage>
</organism>
<feature type="region of interest" description="Disordered" evidence="1">
    <location>
        <begin position="1"/>
        <end position="22"/>
    </location>
</feature>
<dbReference type="Proteomes" id="UP000032180">
    <property type="component" value="Chromosome 5"/>
</dbReference>
<dbReference type="HOGENOM" id="CLU_2336698_0_0_1"/>
<evidence type="ECO:0000256" key="1">
    <source>
        <dbReference type="SAM" id="MobiDB-lite"/>
    </source>
</evidence>
<reference evidence="2 3" key="1">
    <citation type="submission" date="2012-08" db="EMBL/GenBank/DDBJ databases">
        <title>Oryza genome evolution.</title>
        <authorList>
            <person name="Wing R.A."/>
        </authorList>
    </citation>
    <scope>NUCLEOTIDE SEQUENCE</scope>
</reference>
<evidence type="ECO:0000313" key="3">
    <source>
        <dbReference type="Proteomes" id="UP000032180"/>
    </source>
</evidence>
<dbReference type="Gramene" id="LPERR05G07850.4">
    <property type="protein sequence ID" value="LPERR05G07850.4"/>
    <property type="gene ID" value="LPERR05G07850"/>
</dbReference>
<evidence type="ECO:0000313" key="2">
    <source>
        <dbReference type="EnsemblPlants" id="LPERR05G07850.4"/>
    </source>
</evidence>
<sequence length="98" mass="11117">MARPFHPARLHHPSRVGGREKFTDESKGFQANMLGDLNKDLVLLLKEKASLGDESENLKMKIKAIEILESELQYRISEYTDVLKDISNLKALFSSINS</sequence>
<dbReference type="EnsemblPlants" id="LPERR05G07850.4">
    <property type="protein sequence ID" value="LPERR05G07850.4"/>
    <property type="gene ID" value="LPERR05G07850"/>
</dbReference>
<accession>A0A0D9WEK6</accession>
<name>A0A0D9WEK6_9ORYZ</name>
<protein>
    <submittedName>
        <fullName evidence="2">Uncharacterized protein</fullName>
    </submittedName>
</protein>
<reference evidence="3" key="2">
    <citation type="submission" date="2013-12" db="EMBL/GenBank/DDBJ databases">
        <authorList>
            <person name="Yu Y."/>
            <person name="Lee S."/>
            <person name="de Baynast K."/>
            <person name="Wissotski M."/>
            <person name="Liu L."/>
            <person name="Talag J."/>
            <person name="Goicoechea J."/>
            <person name="Angelova A."/>
            <person name="Jetty R."/>
            <person name="Kudrna D."/>
            <person name="Golser W."/>
            <person name="Rivera L."/>
            <person name="Zhang J."/>
            <person name="Wing R."/>
        </authorList>
    </citation>
    <scope>NUCLEOTIDE SEQUENCE</scope>
</reference>